<dbReference type="PANTHER" id="PTHR24229:SF40">
    <property type="entry name" value="ALLATOSTATIN C RECEPTOR 1-RELATED"/>
    <property type="match status" value="1"/>
</dbReference>
<evidence type="ECO:0000256" key="2">
    <source>
        <dbReference type="ARBA" id="ARBA00022475"/>
    </source>
</evidence>
<dbReference type="GO" id="GO:0004930">
    <property type="term" value="F:G protein-coupled receptor activity"/>
    <property type="evidence" value="ECO:0007669"/>
    <property type="project" value="UniProtKB-KW"/>
</dbReference>
<feature type="transmembrane region" description="Helical" evidence="9">
    <location>
        <begin position="151"/>
        <end position="171"/>
    </location>
</feature>
<evidence type="ECO:0000313" key="12">
    <source>
        <dbReference type="WBParaSite" id="PSU_v2.g3475.t1"/>
    </source>
</evidence>
<dbReference type="WBParaSite" id="PSU_v2.g3475.t1">
    <property type="protein sequence ID" value="PSU_v2.g3475.t1"/>
    <property type="gene ID" value="PSU_v2.g3475"/>
</dbReference>
<dbReference type="PROSITE" id="PS50262">
    <property type="entry name" value="G_PROTEIN_RECEP_F1_2"/>
    <property type="match status" value="1"/>
</dbReference>
<evidence type="ECO:0000256" key="6">
    <source>
        <dbReference type="ARBA" id="ARBA00023136"/>
    </source>
</evidence>
<evidence type="ECO:0000256" key="7">
    <source>
        <dbReference type="ARBA" id="ARBA00023170"/>
    </source>
</evidence>
<dbReference type="CDD" id="cd00637">
    <property type="entry name" value="7tm_classA_rhodopsin-like"/>
    <property type="match status" value="1"/>
</dbReference>
<keyword evidence="7" id="KW-0675">Receptor</keyword>
<keyword evidence="2" id="KW-1003">Cell membrane</keyword>
<keyword evidence="3 9" id="KW-0812">Transmembrane</keyword>
<keyword evidence="6 9" id="KW-0472">Membrane</keyword>
<dbReference type="AlphaFoldDB" id="A0A914YTJ2"/>
<dbReference type="Gene3D" id="1.20.1070.10">
    <property type="entry name" value="Rhodopsin 7-helix transmembrane proteins"/>
    <property type="match status" value="1"/>
</dbReference>
<dbReference type="GO" id="GO:0043005">
    <property type="term" value="C:neuron projection"/>
    <property type="evidence" value="ECO:0007669"/>
    <property type="project" value="TreeGrafter"/>
</dbReference>
<dbReference type="InterPro" id="IPR000276">
    <property type="entry name" value="GPCR_Rhodpsn"/>
</dbReference>
<evidence type="ECO:0000256" key="3">
    <source>
        <dbReference type="ARBA" id="ARBA00022692"/>
    </source>
</evidence>
<evidence type="ECO:0000259" key="10">
    <source>
        <dbReference type="PROSITE" id="PS50262"/>
    </source>
</evidence>
<dbReference type="SUPFAM" id="SSF81321">
    <property type="entry name" value="Family A G protein-coupled receptor-like"/>
    <property type="match status" value="1"/>
</dbReference>
<keyword evidence="4 9" id="KW-1133">Transmembrane helix</keyword>
<dbReference type="PANTHER" id="PTHR24229">
    <property type="entry name" value="NEUROPEPTIDES RECEPTOR"/>
    <property type="match status" value="1"/>
</dbReference>
<comment type="subcellular location">
    <subcellularLocation>
        <location evidence="1">Cell membrane</location>
        <topology evidence="1">Multi-pass membrane protein</topology>
    </subcellularLocation>
</comment>
<dbReference type="PRINTS" id="PR00237">
    <property type="entry name" value="GPCRRHODOPSN"/>
</dbReference>
<name>A0A914YTJ2_9BILA</name>
<dbReference type="GO" id="GO:0005886">
    <property type="term" value="C:plasma membrane"/>
    <property type="evidence" value="ECO:0007669"/>
    <property type="project" value="UniProtKB-SubCell"/>
</dbReference>
<reference evidence="12" key="1">
    <citation type="submission" date="2022-11" db="UniProtKB">
        <authorList>
            <consortium name="WormBaseParasite"/>
        </authorList>
    </citation>
    <scope>IDENTIFICATION</scope>
</reference>
<evidence type="ECO:0000256" key="1">
    <source>
        <dbReference type="ARBA" id="ARBA00004651"/>
    </source>
</evidence>
<feature type="transmembrane region" description="Helical" evidence="9">
    <location>
        <begin position="34"/>
        <end position="59"/>
    </location>
</feature>
<feature type="transmembrane region" description="Helical" evidence="9">
    <location>
        <begin position="208"/>
        <end position="229"/>
    </location>
</feature>
<evidence type="ECO:0000313" key="11">
    <source>
        <dbReference type="Proteomes" id="UP000887577"/>
    </source>
</evidence>
<keyword evidence="11" id="KW-1185">Reference proteome</keyword>
<dbReference type="InterPro" id="IPR017452">
    <property type="entry name" value="GPCR_Rhodpsn_7TM"/>
</dbReference>
<feature type="domain" description="G-protein coupled receptors family 1 profile" evidence="10">
    <location>
        <begin position="47"/>
        <end position="315"/>
    </location>
</feature>
<dbReference type="Proteomes" id="UP000887577">
    <property type="component" value="Unplaced"/>
</dbReference>
<keyword evidence="8" id="KW-0807">Transducer</keyword>
<evidence type="ECO:0000256" key="5">
    <source>
        <dbReference type="ARBA" id="ARBA00023040"/>
    </source>
</evidence>
<feature type="transmembrane region" description="Helical" evidence="9">
    <location>
        <begin position="257"/>
        <end position="275"/>
    </location>
</feature>
<evidence type="ECO:0000256" key="4">
    <source>
        <dbReference type="ARBA" id="ARBA00022989"/>
    </source>
</evidence>
<evidence type="ECO:0000256" key="9">
    <source>
        <dbReference type="SAM" id="Phobius"/>
    </source>
</evidence>
<keyword evidence="5" id="KW-0297">G-protein coupled receptor</keyword>
<organism evidence="11 12">
    <name type="scientific">Panagrolaimus superbus</name>
    <dbReference type="NCBI Taxonomy" id="310955"/>
    <lineage>
        <taxon>Eukaryota</taxon>
        <taxon>Metazoa</taxon>
        <taxon>Ecdysozoa</taxon>
        <taxon>Nematoda</taxon>
        <taxon>Chromadorea</taxon>
        <taxon>Rhabditida</taxon>
        <taxon>Tylenchina</taxon>
        <taxon>Panagrolaimomorpha</taxon>
        <taxon>Panagrolaimoidea</taxon>
        <taxon>Panagrolaimidae</taxon>
        <taxon>Panagrolaimus</taxon>
    </lineage>
</organism>
<proteinExistence type="predicted"/>
<protein>
    <submittedName>
        <fullName evidence="12">G-protein coupled receptors family 1 profile domain-containing protein</fullName>
    </submittedName>
</protein>
<sequence length="445" mass="50232">MTSRSLVIVDSSNVSDYLQIDHSLPLQGFRTYVAISYIFFNVLGFVVNSWALYVVAPLLFAPSVKVPKSILFYIVTLCISDLFTMIGMVFLISEVILGTWTFSAPACTTYLIFDSLNKFMAPIIALLISRTCYASVCLNPKYQERAANLKFAFLQVFLCLVLVMIVLWPVFTYSGVDTLFFNANHTEKSVFTIHKCNFQPPPKIQLGFSIIACIANYAIPLAGILYWYLSVPYFLRRRAETTLVGKSGLSETAIRKVITTALVLTFVYVACWSPYWINLFAHQFTTNGLRKPLIILSYFIHLLPYISCTAYPLIFTGMNRAIKHAHAQLILNQRRKLRSFTDGATRQVRQKLGIFHKQDRSASPFIPTPTQSVQNQHLQPTSVSTNLNLLTSPSLQSINTTGETELEEMKRELTEKIILSPILAEIEKDRPSEATLENDASEVLL</sequence>
<evidence type="ECO:0000256" key="8">
    <source>
        <dbReference type="ARBA" id="ARBA00023224"/>
    </source>
</evidence>
<accession>A0A914YTJ2</accession>
<feature type="transmembrane region" description="Helical" evidence="9">
    <location>
        <begin position="71"/>
        <end position="92"/>
    </location>
</feature>
<feature type="transmembrane region" description="Helical" evidence="9">
    <location>
        <begin position="295"/>
        <end position="314"/>
    </location>
</feature>
<dbReference type="GO" id="GO:0042277">
    <property type="term" value="F:peptide binding"/>
    <property type="evidence" value="ECO:0007669"/>
    <property type="project" value="TreeGrafter"/>
</dbReference>
<dbReference type="Pfam" id="PF00001">
    <property type="entry name" value="7tm_1"/>
    <property type="match status" value="1"/>
</dbReference>